<feature type="domain" description="N-acetyltransferase" evidence="1">
    <location>
        <begin position="101"/>
        <end position="230"/>
    </location>
</feature>
<gene>
    <name evidence="2" type="ORF">GLV81_00130</name>
</gene>
<dbReference type="RefSeq" id="WP_157475831.1">
    <property type="nucleotide sequence ID" value="NZ_CP046566.1"/>
</dbReference>
<dbReference type="Proteomes" id="UP000426027">
    <property type="component" value="Chromosome"/>
</dbReference>
<dbReference type="EMBL" id="CP046566">
    <property type="protein sequence ID" value="QGW26723.1"/>
    <property type="molecule type" value="Genomic_DNA"/>
</dbReference>
<evidence type="ECO:0000259" key="1">
    <source>
        <dbReference type="PROSITE" id="PS51186"/>
    </source>
</evidence>
<keyword evidence="2" id="KW-0808">Transferase</keyword>
<sequence>MLQLGNTLANPVWHALGTVQQHLNAGSQQLRFFAPDVAPFAGMENWDAAALHHFEINIPTQRRMYLMQETPVIIPPSLQVHFTVPLYQMICVEFQPAFQEHALEPLTEVHIPQMLELTALTKPGPFVAQTIQFGGYVGVFDGDQLIAMGGERLKVPGYTEVSAICTHPEYRGRQLARHILSHVSQQIIHRGEVPFLHSLTTNEPALKVYQQLGYRLNRNIFFAIVEKQTT</sequence>
<organism evidence="2 3">
    <name type="scientific">Phnomibacter ginsenosidimutans</name>
    <dbReference type="NCBI Taxonomy" id="2676868"/>
    <lineage>
        <taxon>Bacteria</taxon>
        <taxon>Pseudomonadati</taxon>
        <taxon>Bacteroidota</taxon>
        <taxon>Chitinophagia</taxon>
        <taxon>Chitinophagales</taxon>
        <taxon>Chitinophagaceae</taxon>
        <taxon>Phnomibacter</taxon>
    </lineage>
</organism>
<dbReference type="InterPro" id="IPR000182">
    <property type="entry name" value="GNAT_dom"/>
</dbReference>
<dbReference type="CDD" id="cd04301">
    <property type="entry name" value="NAT_SF"/>
    <property type="match status" value="1"/>
</dbReference>
<accession>A0A6I6G5S0</accession>
<name>A0A6I6G5S0_9BACT</name>
<keyword evidence="3" id="KW-1185">Reference proteome</keyword>
<dbReference type="InterPro" id="IPR013653">
    <property type="entry name" value="GCN5-like_dom"/>
</dbReference>
<proteinExistence type="predicted"/>
<dbReference type="AlphaFoldDB" id="A0A6I6G5S0"/>
<dbReference type="KEGG" id="fls:GLV81_00130"/>
<reference evidence="2 3" key="1">
    <citation type="submission" date="2019-11" db="EMBL/GenBank/DDBJ databases">
        <authorList>
            <person name="Im W.T."/>
        </authorList>
    </citation>
    <scope>NUCLEOTIDE SEQUENCE [LARGE SCALE GENOMIC DNA]</scope>
    <source>
        <strain evidence="2 3">SB-02</strain>
    </source>
</reference>
<dbReference type="Gene3D" id="3.40.630.30">
    <property type="match status" value="1"/>
</dbReference>
<dbReference type="GO" id="GO:0016747">
    <property type="term" value="F:acyltransferase activity, transferring groups other than amino-acyl groups"/>
    <property type="evidence" value="ECO:0007669"/>
    <property type="project" value="InterPro"/>
</dbReference>
<evidence type="ECO:0000313" key="2">
    <source>
        <dbReference type="EMBL" id="QGW26723.1"/>
    </source>
</evidence>
<dbReference type="PROSITE" id="PS51186">
    <property type="entry name" value="GNAT"/>
    <property type="match status" value="1"/>
</dbReference>
<dbReference type="SUPFAM" id="SSF55729">
    <property type="entry name" value="Acyl-CoA N-acyltransferases (Nat)"/>
    <property type="match status" value="1"/>
</dbReference>
<dbReference type="Pfam" id="PF08445">
    <property type="entry name" value="FR47"/>
    <property type="match status" value="1"/>
</dbReference>
<evidence type="ECO:0000313" key="3">
    <source>
        <dbReference type="Proteomes" id="UP000426027"/>
    </source>
</evidence>
<protein>
    <submittedName>
        <fullName evidence="2">GNAT family N-acetyltransferase</fullName>
    </submittedName>
</protein>
<dbReference type="InterPro" id="IPR016181">
    <property type="entry name" value="Acyl_CoA_acyltransferase"/>
</dbReference>